<name>A0A8J5SXT8_ZIZPA</name>
<reference evidence="1" key="2">
    <citation type="submission" date="2021-02" db="EMBL/GenBank/DDBJ databases">
        <authorList>
            <person name="Kimball J.A."/>
            <person name="Haas M.W."/>
            <person name="Macchietto M."/>
            <person name="Kono T."/>
            <person name="Duquette J."/>
            <person name="Shao M."/>
        </authorList>
    </citation>
    <scope>NUCLEOTIDE SEQUENCE</scope>
    <source>
        <tissue evidence="1">Fresh leaf tissue</tissue>
    </source>
</reference>
<comment type="caution">
    <text evidence="1">The sequence shown here is derived from an EMBL/GenBank/DDBJ whole genome shotgun (WGS) entry which is preliminary data.</text>
</comment>
<reference evidence="1" key="1">
    <citation type="journal article" date="2021" name="bioRxiv">
        <title>Whole Genome Assembly and Annotation of Northern Wild Rice, Zizania palustris L., Supports a Whole Genome Duplication in the Zizania Genus.</title>
        <authorList>
            <person name="Haas M."/>
            <person name="Kono T."/>
            <person name="Macchietto M."/>
            <person name="Millas R."/>
            <person name="McGilp L."/>
            <person name="Shao M."/>
            <person name="Duquette J."/>
            <person name="Hirsch C.N."/>
            <person name="Kimball J."/>
        </authorList>
    </citation>
    <scope>NUCLEOTIDE SEQUENCE</scope>
    <source>
        <tissue evidence="1">Fresh leaf tissue</tissue>
    </source>
</reference>
<dbReference type="AlphaFoldDB" id="A0A8J5SXT8"/>
<keyword evidence="2" id="KW-1185">Reference proteome</keyword>
<evidence type="ECO:0000313" key="2">
    <source>
        <dbReference type="Proteomes" id="UP000729402"/>
    </source>
</evidence>
<proteinExistence type="predicted"/>
<dbReference type="Proteomes" id="UP000729402">
    <property type="component" value="Unassembled WGS sequence"/>
</dbReference>
<sequence length="124" mass="13727">MSPYAKAPSKMSGRLATAVGPFMMAPPSYNLFDDFMLPPETPWLTGANPFDLFHPFSRISTPASPRRASAIYAQFAEGNDANNDEEENNDCMEFHSWASYTTNDSVVPLDWEDRLEMPKAGSAA</sequence>
<organism evidence="1 2">
    <name type="scientific">Zizania palustris</name>
    <name type="common">Northern wild rice</name>
    <dbReference type="NCBI Taxonomy" id="103762"/>
    <lineage>
        <taxon>Eukaryota</taxon>
        <taxon>Viridiplantae</taxon>
        <taxon>Streptophyta</taxon>
        <taxon>Embryophyta</taxon>
        <taxon>Tracheophyta</taxon>
        <taxon>Spermatophyta</taxon>
        <taxon>Magnoliopsida</taxon>
        <taxon>Liliopsida</taxon>
        <taxon>Poales</taxon>
        <taxon>Poaceae</taxon>
        <taxon>BOP clade</taxon>
        <taxon>Oryzoideae</taxon>
        <taxon>Oryzeae</taxon>
        <taxon>Zizaniinae</taxon>
        <taxon>Zizania</taxon>
    </lineage>
</organism>
<accession>A0A8J5SXT8</accession>
<gene>
    <name evidence="1" type="ORF">GUJ93_ZPchr0006g42621</name>
</gene>
<protein>
    <submittedName>
        <fullName evidence="1">Uncharacterized protein</fullName>
    </submittedName>
</protein>
<evidence type="ECO:0000313" key="1">
    <source>
        <dbReference type="EMBL" id="KAG8076902.1"/>
    </source>
</evidence>
<dbReference type="EMBL" id="JAAALK010000283">
    <property type="protein sequence ID" value="KAG8076902.1"/>
    <property type="molecule type" value="Genomic_DNA"/>
</dbReference>